<keyword evidence="3" id="KW-1185">Reference proteome</keyword>
<comment type="caution">
    <text evidence="2">The sequence shown here is derived from an EMBL/GenBank/DDBJ whole genome shotgun (WGS) entry which is preliminary data.</text>
</comment>
<protein>
    <submittedName>
        <fullName evidence="2">Uncharacterized protein</fullName>
    </submittedName>
</protein>
<sequence>MSAPDRKEAEVRRMLDGPHPLVPPDLALRAAVRGRRLLVRRRVLSRAGWLLLFLAAVALTVWAATQQPWTPPPTHTTPPLEGW</sequence>
<keyword evidence="1" id="KW-1133">Transmembrane helix</keyword>
<dbReference type="EMBL" id="BAAABY010000045">
    <property type="protein sequence ID" value="GAA0487756.1"/>
    <property type="molecule type" value="Genomic_DNA"/>
</dbReference>
<evidence type="ECO:0000313" key="2">
    <source>
        <dbReference type="EMBL" id="GAA0487756.1"/>
    </source>
</evidence>
<dbReference type="RefSeq" id="WP_346098534.1">
    <property type="nucleotide sequence ID" value="NZ_BAAABY010000045.1"/>
</dbReference>
<evidence type="ECO:0000313" key="3">
    <source>
        <dbReference type="Proteomes" id="UP001500909"/>
    </source>
</evidence>
<proteinExistence type="predicted"/>
<reference evidence="3" key="1">
    <citation type="journal article" date="2019" name="Int. J. Syst. Evol. Microbiol.">
        <title>The Global Catalogue of Microorganisms (GCM) 10K type strain sequencing project: providing services to taxonomists for standard genome sequencing and annotation.</title>
        <authorList>
            <consortium name="The Broad Institute Genomics Platform"/>
            <consortium name="The Broad Institute Genome Sequencing Center for Infectious Disease"/>
            <person name="Wu L."/>
            <person name="Ma J."/>
        </authorList>
    </citation>
    <scope>NUCLEOTIDE SEQUENCE [LARGE SCALE GENOMIC DNA]</scope>
    <source>
        <strain evidence="3">JCM 4805</strain>
    </source>
</reference>
<keyword evidence="1" id="KW-0472">Membrane</keyword>
<gene>
    <name evidence="2" type="ORF">GCM10010361_60810</name>
</gene>
<organism evidence="2 3">
    <name type="scientific">Streptomyces olivaceiscleroticus</name>
    <dbReference type="NCBI Taxonomy" id="68245"/>
    <lineage>
        <taxon>Bacteria</taxon>
        <taxon>Bacillati</taxon>
        <taxon>Actinomycetota</taxon>
        <taxon>Actinomycetes</taxon>
        <taxon>Kitasatosporales</taxon>
        <taxon>Streptomycetaceae</taxon>
        <taxon>Streptomyces</taxon>
    </lineage>
</organism>
<name>A0ABP3KXM8_9ACTN</name>
<accession>A0ABP3KXM8</accession>
<evidence type="ECO:0000256" key="1">
    <source>
        <dbReference type="SAM" id="Phobius"/>
    </source>
</evidence>
<dbReference type="Proteomes" id="UP001500909">
    <property type="component" value="Unassembled WGS sequence"/>
</dbReference>
<feature type="transmembrane region" description="Helical" evidence="1">
    <location>
        <begin position="43"/>
        <end position="64"/>
    </location>
</feature>
<keyword evidence="1" id="KW-0812">Transmembrane</keyword>